<dbReference type="EMBL" id="RBLC01000004">
    <property type="protein sequence ID" value="RKS20363.1"/>
    <property type="molecule type" value="Genomic_DNA"/>
</dbReference>
<keyword evidence="2" id="KW-1185">Reference proteome</keyword>
<organism evidence="1 2">
    <name type="scientific">Flavobacterium endophyticum</name>
    <dbReference type="NCBI Taxonomy" id="1540163"/>
    <lineage>
        <taxon>Bacteria</taxon>
        <taxon>Pseudomonadati</taxon>
        <taxon>Bacteroidota</taxon>
        <taxon>Flavobacteriia</taxon>
        <taxon>Flavobacteriales</taxon>
        <taxon>Flavobacteriaceae</taxon>
        <taxon>Flavobacterium</taxon>
    </lineage>
</organism>
<gene>
    <name evidence="1" type="ORF">CLV94_2742</name>
</gene>
<dbReference type="Gene3D" id="1.10.1660.10">
    <property type="match status" value="1"/>
</dbReference>
<dbReference type="Pfam" id="PF13591">
    <property type="entry name" value="MerR_2"/>
    <property type="match status" value="1"/>
</dbReference>
<evidence type="ECO:0000313" key="1">
    <source>
        <dbReference type="EMBL" id="RKS20363.1"/>
    </source>
</evidence>
<evidence type="ECO:0000313" key="2">
    <source>
        <dbReference type="Proteomes" id="UP000277579"/>
    </source>
</evidence>
<proteinExistence type="predicted"/>
<sequence>MKIERITISDYCNHYKIETTFIDILDEMGIIQFENRNNEKFLDTEKLHDLDRCRQLYYELHINPEGIDVILNLLQKQQELQDEIQDLKNRLRLHE</sequence>
<dbReference type="Proteomes" id="UP000277579">
    <property type="component" value="Unassembled WGS sequence"/>
</dbReference>
<dbReference type="RefSeq" id="WP_121377032.1">
    <property type="nucleotide sequence ID" value="NZ_RBLC01000004.1"/>
</dbReference>
<dbReference type="AlphaFoldDB" id="A0A495M6T9"/>
<comment type="caution">
    <text evidence="1">The sequence shown here is derived from an EMBL/GenBank/DDBJ whole genome shotgun (WGS) entry which is preliminary data.</text>
</comment>
<protein>
    <submittedName>
        <fullName evidence="1">MerR-like DNA binding protein</fullName>
    </submittedName>
</protein>
<name>A0A495M6T9_9FLAO</name>
<reference evidence="1 2" key="1">
    <citation type="submission" date="2018-10" db="EMBL/GenBank/DDBJ databases">
        <title>Genomic Encyclopedia of Archaeal and Bacterial Type Strains, Phase II (KMG-II): from individual species to whole genera.</title>
        <authorList>
            <person name="Goeker M."/>
        </authorList>
    </citation>
    <scope>NUCLEOTIDE SEQUENCE [LARGE SCALE GENOMIC DNA]</scope>
    <source>
        <strain evidence="1 2">DSM 29537</strain>
    </source>
</reference>
<dbReference type="OrthoDB" id="1494789at2"/>
<accession>A0A495M6T9</accession>